<name>A0A1U7JLA5_9HYPH</name>
<evidence type="ECO:0000259" key="1">
    <source>
        <dbReference type="PROSITE" id="PS52006"/>
    </source>
</evidence>
<dbReference type="EMBL" id="LVVZ01000005">
    <property type="protein sequence ID" value="OKL45431.1"/>
    <property type="molecule type" value="Genomic_DNA"/>
</dbReference>
<dbReference type="RefSeq" id="WP_028480070.1">
    <property type="nucleotide sequence ID" value="NZ_LVVZ01000005.1"/>
</dbReference>
<keyword evidence="3" id="KW-1185">Reference proteome</keyword>
<sequence>MTQTTISIQNNRTDEEIYVLLTAENMAKGQQPQHAIPLDQATKLTKDTVVSFETIKSARLYVCLGSIGPSPKLDDDQYYGWIEFSKTDKDGTLWINLTSVDIVGLPLALSGTENGKPFNLGTRLPMKVPMDDPHEFSLIGALEKIFTKEQPVKALVPCQKGYMKVLSPVHAPESYASFTPYLTRLCQANAPVSITSDAPARTSAVTFKGHFTDPAKNKNNNVMELKDDNGNTITIDDKNLTTKTLYQCAGGTYLYNGKPKDFNIAIQKNGPHAGLKKILNSVIRNILVGFNEGYFSENGPNDSEYFSGMKPFEHGGNQYAQVIHQYTNSYGFPYSDGNLKTLIQADATKTVTLHVLKDTQTGYYEEYPVQPSTGLYQFGIGGGSMTLGPIKINGFTYEPDDKGAYGGFLPYLPEWTKMEFTGSGGAQNSYIWIKNGDVVEGNCLTGHHIWVNGSKPPKDTDKAPEGYTNLVWGANLKWQSGATPPPPP</sequence>
<dbReference type="InterPro" id="IPR032477">
    <property type="entry name" value="Glyco_hydro_64"/>
</dbReference>
<dbReference type="Proteomes" id="UP000185783">
    <property type="component" value="Unassembled WGS sequence"/>
</dbReference>
<proteinExistence type="predicted"/>
<dbReference type="InterPro" id="IPR037176">
    <property type="entry name" value="Osmotin/thaumatin-like_sf"/>
</dbReference>
<accession>A0A1U7JLA5</accession>
<reference evidence="2 3" key="1">
    <citation type="submission" date="2016-03" db="EMBL/GenBank/DDBJ databases">
        <title>Genome sequence of Nesiotobacter sp. nov., a moderately halophilic alphaproteobacterium isolated from the Yellow Sea, China.</title>
        <authorList>
            <person name="Zhang G."/>
            <person name="Zhang R."/>
        </authorList>
    </citation>
    <scope>NUCLEOTIDE SEQUENCE [LARGE SCALE GENOMIC DNA]</scope>
    <source>
        <strain evidence="2 3">WB1-6</strain>
    </source>
</reference>
<evidence type="ECO:0000313" key="2">
    <source>
        <dbReference type="EMBL" id="OKL45431.1"/>
    </source>
</evidence>
<dbReference type="Pfam" id="PF16483">
    <property type="entry name" value="Glyco_hydro_64"/>
    <property type="match status" value="1"/>
</dbReference>
<comment type="caution">
    <text evidence="2">The sequence shown here is derived from an EMBL/GenBank/DDBJ whole genome shotgun (WGS) entry which is preliminary data.</text>
</comment>
<dbReference type="AlphaFoldDB" id="A0A1U7JLA5"/>
<evidence type="ECO:0000313" key="3">
    <source>
        <dbReference type="Proteomes" id="UP000185783"/>
    </source>
</evidence>
<feature type="domain" description="GH64" evidence="1">
    <location>
        <begin position="1"/>
        <end position="357"/>
    </location>
</feature>
<organism evidence="2 3">
    <name type="scientific">Pseudovibrio exalbescens</name>
    <dbReference type="NCBI Taxonomy" id="197461"/>
    <lineage>
        <taxon>Bacteria</taxon>
        <taxon>Pseudomonadati</taxon>
        <taxon>Pseudomonadota</taxon>
        <taxon>Alphaproteobacteria</taxon>
        <taxon>Hyphomicrobiales</taxon>
        <taxon>Stappiaceae</taxon>
        <taxon>Pseudovibrio</taxon>
    </lineage>
</organism>
<dbReference type="PROSITE" id="PS52006">
    <property type="entry name" value="GH64"/>
    <property type="match status" value="1"/>
</dbReference>
<dbReference type="Gene3D" id="2.60.110.10">
    <property type="entry name" value="Thaumatin"/>
    <property type="match status" value="1"/>
</dbReference>
<protein>
    <recommendedName>
        <fullName evidence="1">GH64 domain-containing protein</fullName>
    </recommendedName>
</protein>
<gene>
    <name evidence="2" type="ORF">A3843_03675</name>
</gene>